<evidence type="ECO:0000313" key="1">
    <source>
        <dbReference type="EnsemblPlants" id="ONIVA11G09570.1"/>
    </source>
</evidence>
<accession>A0A0E0J0Q9</accession>
<protein>
    <submittedName>
        <fullName evidence="1">Uncharacterized protein</fullName>
    </submittedName>
</protein>
<dbReference type="Gramene" id="ONIVA11G09570.1">
    <property type="protein sequence ID" value="ONIVA11G09570.1"/>
    <property type="gene ID" value="ONIVA11G09570"/>
</dbReference>
<proteinExistence type="predicted"/>
<name>A0A0E0J0Q9_ORYNI</name>
<reference evidence="1" key="2">
    <citation type="submission" date="2018-04" db="EMBL/GenBank/DDBJ databases">
        <title>OnivRS2 (Oryza nivara Reference Sequence Version 2).</title>
        <authorList>
            <person name="Zhang J."/>
            <person name="Kudrna D."/>
            <person name="Lee S."/>
            <person name="Talag J."/>
            <person name="Rajasekar S."/>
            <person name="Welchert J."/>
            <person name="Hsing Y.-I."/>
            <person name="Wing R.A."/>
        </authorList>
    </citation>
    <scope>NUCLEOTIDE SEQUENCE [LARGE SCALE GENOMIC DNA]</scope>
    <source>
        <strain evidence="1">SL10</strain>
    </source>
</reference>
<organism evidence="1">
    <name type="scientific">Oryza nivara</name>
    <name type="common">Indian wild rice</name>
    <name type="synonym">Oryza sativa f. spontanea</name>
    <dbReference type="NCBI Taxonomy" id="4536"/>
    <lineage>
        <taxon>Eukaryota</taxon>
        <taxon>Viridiplantae</taxon>
        <taxon>Streptophyta</taxon>
        <taxon>Embryophyta</taxon>
        <taxon>Tracheophyta</taxon>
        <taxon>Spermatophyta</taxon>
        <taxon>Magnoliopsida</taxon>
        <taxon>Liliopsida</taxon>
        <taxon>Poales</taxon>
        <taxon>Poaceae</taxon>
        <taxon>BOP clade</taxon>
        <taxon>Oryzoideae</taxon>
        <taxon>Oryzeae</taxon>
        <taxon>Oryzinae</taxon>
        <taxon>Oryza</taxon>
    </lineage>
</organism>
<evidence type="ECO:0000313" key="2">
    <source>
        <dbReference type="Proteomes" id="UP000006591"/>
    </source>
</evidence>
<dbReference type="EnsemblPlants" id="ONIVA11G09570.1">
    <property type="protein sequence ID" value="ONIVA11G09570.1"/>
    <property type="gene ID" value="ONIVA11G09570"/>
</dbReference>
<dbReference type="HOGENOM" id="CLU_1505764_0_0_1"/>
<dbReference type="Proteomes" id="UP000006591">
    <property type="component" value="Chromosome 11"/>
</dbReference>
<dbReference type="AlphaFoldDB" id="A0A0E0J0Q9"/>
<reference evidence="1" key="1">
    <citation type="submission" date="2015-04" db="UniProtKB">
        <authorList>
            <consortium name="EnsemblPlants"/>
        </authorList>
    </citation>
    <scope>IDENTIFICATION</scope>
    <source>
        <strain evidence="1">SL10</strain>
    </source>
</reference>
<keyword evidence="2" id="KW-1185">Reference proteome</keyword>
<sequence length="179" mass="19593">MPNGAFLTTDINSEYVICLFRFAIDCSTGFSERQASGGGPDDFSGSHPFGDIFTHIRSPFRCHQNSLHHAVDKRPGANMIVLDNGLFTLRLAAVHLQSVAARHGFSSSQAVEESPEAGCPVAAAHRRVCLITDVNGHDMFQRLFSHRHFLVPPKPRLTDVTGLSSAGKLTCHFVNNYIC</sequence>